<evidence type="ECO:0000313" key="2">
    <source>
        <dbReference type="Proteomes" id="UP000059680"/>
    </source>
</evidence>
<name>A0A0P0WMW3_ORYSJ</name>
<protein>
    <submittedName>
        <fullName evidence="1">Os05g0445200 protein</fullName>
    </submittedName>
</protein>
<dbReference type="EMBL" id="AP014961">
    <property type="protein sequence ID" value="BAS94276.1"/>
    <property type="molecule type" value="Genomic_DNA"/>
</dbReference>
<dbReference type="PaxDb" id="39947-A0A0P0WMW3"/>
<reference evidence="2" key="1">
    <citation type="journal article" date="2005" name="Nature">
        <title>The map-based sequence of the rice genome.</title>
        <authorList>
            <consortium name="International rice genome sequencing project (IRGSP)"/>
            <person name="Matsumoto T."/>
            <person name="Wu J."/>
            <person name="Kanamori H."/>
            <person name="Katayose Y."/>
            <person name="Fujisawa M."/>
            <person name="Namiki N."/>
            <person name="Mizuno H."/>
            <person name="Yamamoto K."/>
            <person name="Antonio B.A."/>
            <person name="Baba T."/>
            <person name="Sakata K."/>
            <person name="Nagamura Y."/>
            <person name="Aoki H."/>
            <person name="Arikawa K."/>
            <person name="Arita K."/>
            <person name="Bito T."/>
            <person name="Chiden Y."/>
            <person name="Fujitsuka N."/>
            <person name="Fukunaka R."/>
            <person name="Hamada M."/>
            <person name="Harada C."/>
            <person name="Hayashi A."/>
            <person name="Hijishita S."/>
            <person name="Honda M."/>
            <person name="Hosokawa S."/>
            <person name="Ichikawa Y."/>
            <person name="Idonuma A."/>
            <person name="Iijima M."/>
            <person name="Ikeda M."/>
            <person name="Ikeno M."/>
            <person name="Ito K."/>
            <person name="Ito S."/>
            <person name="Ito T."/>
            <person name="Ito Y."/>
            <person name="Ito Y."/>
            <person name="Iwabuchi A."/>
            <person name="Kamiya K."/>
            <person name="Karasawa W."/>
            <person name="Kurita K."/>
            <person name="Katagiri S."/>
            <person name="Kikuta A."/>
            <person name="Kobayashi H."/>
            <person name="Kobayashi N."/>
            <person name="Machita K."/>
            <person name="Maehara T."/>
            <person name="Masukawa M."/>
            <person name="Mizubayashi T."/>
            <person name="Mukai Y."/>
            <person name="Nagasaki H."/>
            <person name="Nagata Y."/>
            <person name="Naito S."/>
            <person name="Nakashima M."/>
            <person name="Nakama Y."/>
            <person name="Nakamichi Y."/>
            <person name="Nakamura M."/>
            <person name="Meguro A."/>
            <person name="Negishi M."/>
            <person name="Ohta I."/>
            <person name="Ohta T."/>
            <person name="Okamoto M."/>
            <person name="Ono N."/>
            <person name="Saji S."/>
            <person name="Sakaguchi M."/>
            <person name="Sakai K."/>
            <person name="Shibata M."/>
            <person name="Shimokawa T."/>
            <person name="Song J."/>
            <person name="Takazaki Y."/>
            <person name="Terasawa K."/>
            <person name="Tsugane M."/>
            <person name="Tsuji K."/>
            <person name="Ueda S."/>
            <person name="Waki K."/>
            <person name="Yamagata H."/>
            <person name="Yamamoto M."/>
            <person name="Yamamoto S."/>
            <person name="Yamane H."/>
            <person name="Yoshiki S."/>
            <person name="Yoshihara R."/>
            <person name="Yukawa K."/>
            <person name="Zhong H."/>
            <person name="Yano M."/>
            <person name="Yuan Q."/>
            <person name="Ouyang S."/>
            <person name="Liu J."/>
            <person name="Jones K.M."/>
            <person name="Gansberger K."/>
            <person name="Moffat K."/>
            <person name="Hill J."/>
            <person name="Bera J."/>
            <person name="Fadrosh D."/>
            <person name="Jin S."/>
            <person name="Johri S."/>
            <person name="Kim M."/>
            <person name="Overton L."/>
            <person name="Reardon M."/>
            <person name="Tsitrin T."/>
            <person name="Vuong H."/>
            <person name="Weaver B."/>
            <person name="Ciecko A."/>
            <person name="Tallon L."/>
            <person name="Jackson J."/>
            <person name="Pai G."/>
            <person name="Aken S.V."/>
            <person name="Utterback T."/>
            <person name="Reidmuller S."/>
            <person name="Feldblyum T."/>
            <person name="Hsiao J."/>
            <person name="Zismann V."/>
            <person name="Iobst S."/>
            <person name="de Vazeille A.R."/>
            <person name="Buell C.R."/>
            <person name="Ying K."/>
            <person name="Li Y."/>
            <person name="Lu T."/>
            <person name="Huang Y."/>
            <person name="Zhao Q."/>
            <person name="Feng Q."/>
            <person name="Zhang L."/>
            <person name="Zhu J."/>
            <person name="Weng Q."/>
            <person name="Mu J."/>
            <person name="Lu Y."/>
            <person name="Fan D."/>
            <person name="Liu Y."/>
            <person name="Guan J."/>
            <person name="Zhang Y."/>
            <person name="Yu S."/>
            <person name="Liu X."/>
            <person name="Zhang Y."/>
            <person name="Hong G."/>
            <person name="Han B."/>
            <person name="Choisne N."/>
            <person name="Demange N."/>
            <person name="Orjeda G."/>
            <person name="Samain S."/>
            <person name="Cattolico L."/>
            <person name="Pelletier E."/>
            <person name="Couloux A."/>
            <person name="Segurens B."/>
            <person name="Wincker P."/>
            <person name="D'Hont A."/>
            <person name="Scarpelli C."/>
            <person name="Weissenbach J."/>
            <person name="Salanoubat M."/>
            <person name="Quetier F."/>
            <person name="Yu Y."/>
            <person name="Kim H.R."/>
            <person name="Rambo T."/>
            <person name="Currie J."/>
            <person name="Collura K."/>
            <person name="Luo M."/>
            <person name="Yang T."/>
            <person name="Ammiraju J.S.S."/>
            <person name="Engler F."/>
            <person name="Soderlund C."/>
            <person name="Wing R.A."/>
            <person name="Palmer L.E."/>
            <person name="de la Bastide M."/>
            <person name="Spiegel L."/>
            <person name="Nascimento L."/>
            <person name="Zutavern T."/>
            <person name="O'Shaughnessy A."/>
            <person name="Dike S."/>
            <person name="Dedhia N."/>
            <person name="Preston R."/>
            <person name="Balija V."/>
            <person name="McCombie W.R."/>
            <person name="Chow T."/>
            <person name="Chen H."/>
            <person name="Chung M."/>
            <person name="Chen C."/>
            <person name="Shaw J."/>
            <person name="Wu H."/>
            <person name="Hsiao K."/>
            <person name="Chao Y."/>
            <person name="Chu M."/>
            <person name="Cheng C."/>
            <person name="Hour A."/>
            <person name="Lee P."/>
            <person name="Lin S."/>
            <person name="Lin Y."/>
            <person name="Liou J."/>
            <person name="Liu S."/>
            <person name="Hsing Y."/>
            <person name="Raghuvanshi S."/>
            <person name="Mohanty A."/>
            <person name="Bharti A.K."/>
            <person name="Gaur A."/>
            <person name="Gupta V."/>
            <person name="Kumar D."/>
            <person name="Ravi V."/>
            <person name="Vij S."/>
            <person name="Kapur A."/>
            <person name="Khurana P."/>
            <person name="Khurana P."/>
            <person name="Khurana J.P."/>
            <person name="Tyagi A.K."/>
            <person name="Gaikwad K."/>
            <person name="Singh A."/>
            <person name="Dalal V."/>
            <person name="Srivastava S."/>
            <person name="Dixit A."/>
            <person name="Pal A.K."/>
            <person name="Ghazi I.A."/>
            <person name="Yadav M."/>
            <person name="Pandit A."/>
            <person name="Bhargava A."/>
            <person name="Sureshbabu K."/>
            <person name="Batra K."/>
            <person name="Sharma T.R."/>
            <person name="Mohapatra T."/>
            <person name="Singh N.K."/>
            <person name="Messing J."/>
            <person name="Nelson A.B."/>
            <person name="Fuks G."/>
            <person name="Kavchok S."/>
            <person name="Keizer G."/>
            <person name="Linton E."/>
            <person name="Llaca V."/>
            <person name="Song R."/>
            <person name="Tanyolac B."/>
            <person name="Young S."/>
            <person name="Ho-Il K."/>
            <person name="Hahn J.H."/>
            <person name="Sangsakoo G."/>
            <person name="Vanavichit A."/>
            <person name="de Mattos Luiz.A.T."/>
            <person name="Zimmer P.D."/>
            <person name="Malone G."/>
            <person name="Dellagostin O."/>
            <person name="de Oliveira A.C."/>
            <person name="Bevan M."/>
            <person name="Bancroft I."/>
            <person name="Minx P."/>
            <person name="Cordum H."/>
            <person name="Wilson R."/>
            <person name="Cheng Z."/>
            <person name="Jin W."/>
            <person name="Jiang J."/>
            <person name="Leong S.A."/>
            <person name="Iwama H."/>
            <person name="Gojobori T."/>
            <person name="Itoh T."/>
            <person name="Niimura Y."/>
            <person name="Fujii Y."/>
            <person name="Habara T."/>
            <person name="Sakai H."/>
            <person name="Sato Y."/>
            <person name="Wilson G."/>
            <person name="Kumar K."/>
            <person name="McCouch S."/>
            <person name="Juretic N."/>
            <person name="Hoen D."/>
            <person name="Wright S."/>
            <person name="Bruskiewich R."/>
            <person name="Bureau T."/>
            <person name="Miyao A."/>
            <person name="Hirochika H."/>
            <person name="Nishikawa T."/>
            <person name="Kadowaki K."/>
            <person name="Sugiura M."/>
            <person name="Burr B."/>
            <person name="Sasaki T."/>
        </authorList>
    </citation>
    <scope>NUCLEOTIDE SEQUENCE [LARGE SCALE GENOMIC DNA]</scope>
    <source>
        <strain evidence="2">cv. Nipponbare</strain>
    </source>
</reference>
<dbReference type="InParanoid" id="A0A0P0WMW3"/>
<reference evidence="1 2" key="3">
    <citation type="journal article" date="2013" name="Rice">
        <title>Improvement of the Oryza sativa Nipponbare reference genome using next generation sequence and optical map data.</title>
        <authorList>
            <person name="Kawahara Y."/>
            <person name="de la Bastide M."/>
            <person name="Hamilton J.P."/>
            <person name="Kanamori H."/>
            <person name="McCombie W.R."/>
            <person name="Ouyang S."/>
            <person name="Schwartz D.C."/>
            <person name="Tanaka T."/>
            <person name="Wu J."/>
            <person name="Zhou S."/>
            <person name="Childs K.L."/>
            <person name="Davidson R.M."/>
            <person name="Lin H."/>
            <person name="Quesada-Ocampo L."/>
            <person name="Vaillancourt B."/>
            <person name="Sakai H."/>
            <person name="Lee S.S."/>
            <person name="Kim J."/>
            <person name="Numa H."/>
            <person name="Itoh T."/>
            <person name="Buell C.R."/>
            <person name="Matsumoto T."/>
        </authorList>
    </citation>
    <scope>NUCLEOTIDE SEQUENCE [LARGE SCALE GENOMIC DNA]</scope>
    <source>
        <strain evidence="2">cv. Nipponbare</strain>
    </source>
</reference>
<reference evidence="1 2" key="2">
    <citation type="journal article" date="2013" name="Plant Cell Physiol.">
        <title>Rice Annotation Project Database (RAP-DB): an integrative and interactive database for rice genomics.</title>
        <authorList>
            <person name="Sakai H."/>
            <person name="Lee S.S."/>
            <person name="Tanaka T."/>
            <person name="Numa H."/>
            <person name="Kim J."/>
            <person name="Kawahara Y."/>
            <person name="Wakimoto H."/>
            <person name="Yang C.C."/>
            <person name="Iwamoto M."/>
            <person name="Abe T."/>
            <person name="Yamada Y."/>
            <person name="Muto A."/>
            <person name="Inokuchi H."/>
            <person name="Ikemura T."/>
            <person name="Matsumoto T."/>
            <person name="Sasaki T."/>
            <person name="Itoh T."/>
        </authorList>
    </citation>
    <scope>NUCLEOTIDE SEQUENCE [LARGE SCALE GENOMIC DNA]</scope>
    <source>
        <strain evidence="2">cv. Nipponbare</strain>
    </source>
</reference>
<organism evidence="1 2">
    <name type="scientific">Oryza sativa subsp. japonica</name>
    <name type="common">Rice</name>
    <dbReference type="NCBI Taxonomy" id="39947"/>
    <lineage>
        <taxon>Eukaryota</taxon>
        <taxon>Viridiplantae</taxon>
        <taxon>Streptophyta</taxon>
        <taxon>Embryophyta</taxon>
        <taxon>Tracheophyta</taxon>
        <taxon>Spermatophyta</taxon>
        <taxon>Magnoliopsida</taxon>
        <taxon>Liliopsida</taxon>
        <taxon>Poales</taxon>
        <taxon>Poaceae</taxon>
        <taxon>BOP clade</taxon>
        <taxon>Oryzoideae</taxon>
        <taxon>Oryzeae</taxon>
        <taxon>Oryzinae</taxon>
        <taxon>Oryza</taxon>
        <taxon>Oryza sativa</taxon>
    </lineage>
</organism>
<accession>A0A0P0WMW3</accession>
<proteinExistence type="predicted"/>
<keyword evidence="2" id="KW-1185">Reference proteome</keyword>
<gene>
    <name evidence="1" type="ordered locus">Os05g0445200</name>
    <name evidence="1" type="ORF">OSNPB_050445200</name>
</gene>
<sequence>MEDLDDVFSNVCLRLGACVVHSRRLQLEGRQVASAICCFSGDLSTSALTFFLVSVNGFNSFSVLVVVTPADLVINVVELMY</sequence>
<evidence type="ECO:0000313" key="1">
    <source>
        <dbReference type="EMBL" id="BAS94276.1"/>
    </source>
</evidence>
<dbReference type="Proteomes" id="UP000059680">
    <property type="component" value="Chromosome 5"/>
</dbReference>
<dbReference type="AlphaFoldDB" id="A0A0P0WMW3"/>